<organism evidence="3 4">
    <name type="scientific">Prymnesium parvum</name>
    <name type="common">Toxic golden alga</name>
    <dbReference type="NCBI Taxonomy" id="97485"/>
    <lineage>
        <taxon>Eukaryota</taxon>
        <taxon>Haptista</taxon>
        <taxon>Haptophyta</taxon>
        <taxon>Prymnesiophyceae</taxon>
        <taxon>Prymnesiales</taxon>
        <taxon>Prymnesiaceae</taxon>
        <taxon>Prymnesium</taxon>
    </lineage>
</organism>
<dbReference type="EMBL" id="JBGBPQ010000003">
    <property type="protein sequence ID" value="KAL1527368.1"/>
    <property type="molecule type" value="Genomic_DNA"/>
</dbReference>
<feature type="compositionally biased region" description="Basic and acidic residues" evidence="2">
    <location>
        <begin position="18"/>
        <end position="38"/>
    </location>
</feature>
<evidence type="ECO:0000256" key="2">
    <source>
        <dbReference type="SAM" id="MobiDB-lite"/>
    </source>
</evidence>
<keyword evidence="1" id="KW-0175">Coiled coil</keyword>
<gene>
    <name evidence="3" type="ORF">AB1Y20_016038</name>
</gene>
<comment type="caution">
    <text evidence="3">The sequence shown here is derived from an EMBL/GenBank/DDBJ whole genome shotgun (WGS) entry which is preliminary data.</text>
</comment>
<feature type="coiled-coil region" evidence="1">
    <location>
        <begin position="263"/>
        <end position="322"/>
    </location>
</feature>
<name>A0AB34K284_PRYPA</name>
<feature type="region of interest" description="Disordered" evidence="2">
    <location>
        <begin position="348"/>
        <end position="385"/>
    </location>
</feature>
<sequence length="502" mass="55136">MPPILRTNPRKGISPRMRAPDSARKIPDSARRPPESARSHAASNAAVSKARERVGDLGPKGLLLRDSRACIGESFREETIANSKLVSEKTRLIKRAEEAEAALEPTKRKAILLEHELSVAKAELTSMMSRLDLVEAEADLVVMDVGGDLAQALVEVEAARRSVALEFPQLMTAYRSALAESEMSNDRAELEARHSEQLKADLQVQRSTLRAELASVEAELVDAEAGRATVLREVEIALERAANAAEAAAVAHDEELRRREANSSEANATLAQLHAHVARLEQELRTEREAHEAQVAKLRDEIAAANRTVARLRASEADLERRLSDAAASTREACVELLISRVLNNPELGQRDEEMQEELPSSSTSYGTSHGTSHGSAKAPGAARHVTIKPTRRTAAEIHMLGDELLQQDSELPAATQAAVSKALAANNEMWQAKMELEVASVRSEQAEKQEELKQQIQVEQLQVDGTRLLYELRNLRKGSLPFVNPFQELTTVYSHPEAYNS</sequence>
<dbReference type="AlphaFoldDB" id="A0AB34K284"/>
<feature type="compositionally biased region" description="Low complexity" evidence="2">
    <location>
        <begin position="361"/>
        <end position="376"/>
    </location>
</feature>
<evidence type="ECO:0000256" key="1">
    <source>
        <dbReference type="SAM" id="Coils"/>
    </source>
</evidence>
<accession>A0AB34K284</accession>
<evidence type="ECO:0000313" key="4">
    <source>
        <dbReference type="Proteomes" id="UP001515480"/>
    </source>
</evidence>
<keyword evidence="4" id="KW-1185">Reference proteome</keyword>
<feature type="region of interest" description="Disordered" evidence="2">
    <location>
        <begin position="1"/>
        <end position="51"/>
    </location>
</feature>
<reference evidence="3 4" key="1">
    <citation type="journal article" date="2024" name="Science">
        <title>Giant polyketide synthase enzymes in the biosynthesis of giant marine polyether toxins.</title>
        <authorList>
            <person name="Fallon T.R."/>
            <person name="Shende V.V."/>
            <person name="Wierzbicki I.H."/>
            <person name="Pendleton A.L."/>
            <person name="Watervoot N.F."/>
            <person name="Auber R.P."/>
            <person name="Gonzalez D.J."/>
            <person name="Wisecaver J.H."/>
            <person name="Moore B.S."/>
        </authorList>
    </citation>
    <scope>NUCLEOTIDE SEQUENCE [LARGE SCALE GENOMIC DNA]</scope>
    <source>
        <strain evidence="3 4">12B1</strain>
    </source>
</reference>
<proteinExistence type="predicted"/>
<evidence type="ECO:0000313" key="3">
    <source>
        <dbReference type="EMBL" id="KAL1527368.1"/>
    </source>
</evidence>
<feature type="coiled-coil region" evidence="1">
    <location>
        <begin position="185"/>
        <end position="226"/>
    </location>
</feature>
<dbReference type="Proteomes" id="UP001515480">
    <property type="component" value="Unassembled WGS sequence"/>
</dbReference>
<protein>
    <submittedName>
        <fullName evidence="3">Uncharacterized protein</fullName>
    </submittedName>
</protein>